<reference evidence="6 7" key="1">
    <citation type="submission" date="2017-02" db="EMBL/GenBank/DDBJ databases">
        <authorList>
            <person name="Peterson S.W."/>
        </authorList>
    </citation>
    <scope>NUCLEOTIDE SEQUENCE [LARGE SCALE GENOMIC DNA]</scope>
    <source>
        <strain evidence="6 7">DSM 18034</strain>
    </source>
</reference>
<dbReference type="EMBL" id="FUYA01000002">
    <property type="protein sequence ID" value="SKA67463.1"/>
    <property type="molecule type" value="Genomic_DNA"/>
</dbReference>
<keyword evidence="6" id="KW-0808">Transferase</keyword>
<dbReference type="InterPro" id="IPR014710">
    <property type="entry name" value="RmlC-like_jellyroll"/>
</dbReference>
<keyword evidence="7" id="KW-1185">Reference proteome</keyword>
<keyword evidence="2" id="KW-0238">DNA-binding</keyword>
<protein>
    <submittedName>
        <fullName evidence="6">cAMP-binding domain of CRP or a regulatory subunit of cAMP-dependent protein kinases</fullName>
    </submittedName>
</protein>
<gene>
    <name evidence="6" type="ORF">SAMN02745702_00828</name>
</gene>
<dbReference type="InterPro" id="IPR000595">
    <property type="entry name" value="cNMP-bd_dom"/>
</dbReference>
<evidence type="ECO:0000259" key="4">
    <source>
        <dbReference type="PROSITE" id="PS50042"/>
    </source>
</evidence>
<evidence type="ECO:0000259" key="5">
    <source>
        <dbReference type="PROSITE" id="PS51063"/>
    </source>
</evidence>
<dbReference type="STRING" id="1121442.SAMN02745702_00828"/>
<keyword evidence="6" id="KW-0418">Kinase</keyword>
<evidence type="ECO:0000313" key="6">
    <source>
        <dbReference type="EMBL" id="SKA67463.1"/>
    </source>
</evidence>
<dbReference type="GO" id="GO:0006355">
    <property type="term" value="P:regulation of DNA-templated transcription"/>
    <property type="evidence" value="ECO:0007669"/>
    <property type="project" value="InterPro"/>
</dbReference>
<feature type="domain" description="HTH crp-type" evidence="5">
    <location>
        <begin position="148"/>
        <end position="218"/>
    </location>
</feature>
<feature type="domain" description="Cyclic nucleotide-binding" evidence="4">
    <location>
        <begin position="47"/>
        <end position="92"/>
    </location>
</feature>
<dbReference type="RefSeq" id="WP_078684134.1">
    <property type="nucleotide sequence ID" value="NZ_FUYA01000002.1"/>
</dbReference>
<dbReference type="Gene3D" id="2.60.120.10">
    <property type="entry name" value="Jelly Rolls"/>
    <property type="match status" value="1"/>
</dbReference>
<proteinExistence type="predicted"/>
<dbReference type="PROSITE" id="PS50042">
    <property type="entry name" value="CNMP_BINDING_3"/>
    <property type="match status" value="1"/>
</dbReference>
<dbReference type="GO" id="GO:0016301">
    <property type="term" value="F:kinase activity"/>
    <property type="evidence" value="ECO:0007669"/>
    <property type="project" value="UniProtKB-KW"/>
</dbReference>
<dbReference type="OrthoDB" id="5455737at2"/>
<keyword evidence="3" id="KW-0804">Transcription</keyword>
<dbReference type="PROSITE" id="PS51063">
    <property type="entry name" value="HTH_CRP_2"/>
    <property type="match status" value="1"/>
</dbReference>
<accession>A0A1T4VR50</accession>
<dbReference type="SUPFAM" id="SSF51206">
    <property type="entry name" value="cAMP-binding domain-like"/>
    <property type="match status" value="1"/>
</dbReference>
<dbReference type="AlphaFoldDB" id="A0A1T4VR50"/>
<dbReference type="CDD" id="cd00038">
    <property type="entry name" value="CAP_ED"/>
    <property type="match status" value="1"/>
</dbReference>
<evidence type="ECO:0000256" key="2">
    <source>
        <dbReference type="ARBA" id="ARBA00023125"/>
    </source>
</evidence>
<sequence>MKNTQQFRQQSALFTLEGVNSIWATVLDRSTHVSFPKNHEIQTIQSDYFYYLIKGKLKLSCLSTNGQERVVMHLGPGTLFNEVSHLHLSAHRHSLHTLEQCEVGRFPDKLLKDTEFFTSHPLLIQNLVQSLGIKTGAFFAQLFDSGLIHVRGRVCRMLHQLWKENGEKPSFRTNVSQVDMAAMLGVHRSSLCREIRILREQGIIGHFSKAKLEIHHPEKLLENLD</sequence>
<keyword evidence="1" id="KW-0805">Transcription regulation</keyword>
<name>A0A1T4VR50_9BACT</name>
<organism evidence="6 7">
    <name type="scientific">Desulfobaculum bizertense DSM 18034</name>
    <dbReference type="NCBI Taxonomy" id="1121442"/>
    <lineage>
        <taxon>Bacteria</taxon>
        <taxon>Pseudomonadati</taxon>
        <taxon>Thermodesulfobacteriota</taxon>
        <taxon>Desulfovibrionia</taxon>
        <taxon>Desulfovibrionales</taxon>
        <taxon>Desulfovibrionaceae</taxon>
        <taxon>Desulfobaculum</taxon>
    </lineage>
</organism>
<dbReference type="SUPFAM" id="SSF46785">
    <property type="entry name" value="Winged helix' DNA-binding domain"/>
    <property type="match status" value="1"/>
</dbReference>
<dbReference type="InterPro" id="IPR012318">
    <property type="entry name" value="HTH_CRP"/>
</dbReference>
<evidence type="ECO:0000256" key="3">
    <source>
        <dbReference type="ARBA" id="ARBA00023163"/>
    </source>
</evidence>
<dbReference type="InterPro" id="IPR018490">
    <property type="entry name" value="cNMP-bd_dom_sf"/>
</dbReference>
<dbReference type="InterPro" id="IPR036390">
    <property type="entry name" value="WH_DNA-bd_sf"/>
</dbReference>
<dbReference type="Proteomes" id="UP000189733">
    <property type="component" value="Unassembled WGS sequence"/>
</dbReference>
<evidence type="ECO:0000256" key="1">
    <source>
        <dbReference type="ARBA" id="ARBA00023015"/>
    </source>
</evidence>
<dbReference type="Pfam" id="PF00027">
    <property type="entry name" value="cNMP_binding"/>
    <property type="match status" value="1"/>
</dbReference>
<evidence type="ECO:0000313" key="7">
    <source>
        <dbReference type="Proteomes" id="UP000189733"/>
    </source>
</evidence>
<dbReference type="GO" id="GO:0003677">
    <property type="term" value="F:DNA binding"/>
    <property type="evidence" value="ECO:0007669"/>
    <property type="project" value="UniProtKB-KW"/>
</dbReference>
<dbReference type="Pfam" id="PF13545">
    <property type="entry name" value="HTH_Crp_2"/>
    <property type="match status" value="1"/>
</dbReference>